<reference evidence="1 2" key="1">
    <citation type="journal article" date="2013" name="Genome Biol. Evol.">
        <title>Life in an arsenic-containing gold mine: genome and physiology of the autotrophic arsenite-oxidizing bacterium rhizobium sp. NT-26.</title>
        <authorList>
            <person name="Andres J."/>
            <person name="Arsene-Ploetze F."/>
            <person name="Barbe V."/>
            <person name="Brochier-Armanet C."/>
            <person name="Cleiss-Arnold J."/>
            <person name="Coppee J.Y."/>
            <person name="Dillies M.A."/>
            <person name="Geist"/>
            <person name="L"/>
            <person name="Joublin A."/>
            <person name="Koechler S."/>
            <person name="Lassalle F."/>
            <person name="Marchal M."/>
            <person name="Medigue C."/>
            <person name="Muller D."/>
            <person name="Nesme X."/>
            <person name="Plewniak F."/>
            <person name="Proux C."/>
            <person name="Ramirez-Bahena M.H."/>
            <person name="Schenowitz C."/>
            <person name="Sismeiro O."/>
            <person name="Vallenet D."/>
            <person name="Santini J.M."/>
            <person name="Bertin P.N."/>
        </authorList>
    </citation>
    <scope>NUCLEOTIDE SEQUENCE [LARGE SCALE GENOMIC DNA]</scope>
    <source>
        <strain evidence="1 2">NT-26</strain>
    </source>
</reference>
<name>L0NKX1_9HYPH</name>
<dbReference type="KEGG" id="rht:NT26_3229"/>
<proteinExistence type="predicted"/>
<protein>
    <submittedName>
        <fullName evidence="1">Uncharacterized protein</fullName>
    </submittedName>
</protein>
<dbReference type="AlphaFoldDB" id="L0NKX1"/>
<evidence type="ECO:0000313" key="1">
    <source>
        <dbReference type="EMBL" id="CCF20952.1"/>
    </source>
</evidence>
<dbReference type="EMBL" id="FO082820">
    <property type="protein sequence ID" value="CCF20952.1"/>
    <property type="molecule type" value="Genomic_DNA"/>
</dbReference>
<accession>L0NKX1</accession>
<sequence>MRRRAFPVSSTRMSIWGHPGRLGAWGAAWLPAICRLKGLAELRGVAAALADFASFSPPPRPSSSSGCCRVTCRLGFNPNADAVALPSAGCCAADRSYKGLVDGMY</sequence>
<organism evidence="1 2">
    <name type="scientific">Pseudorhizobium banfieldiae</name>
    <dbReference type="NCBI Taxonomy" id="1125847"/>
    <lineage>
        <taxon>Bacteria</taxon>
        <taxon>Pseudomonadati</taxon>
        <taxon>Pseudomonadota</taxon>
        <taxon>Alphaproteobacteria</taxon>
        <taxon>Hyphomicrobiales</taxon>
        <taxon>Rhizobiaceae</taxon>
        <taxon>Rhizobium/Agrobacterium group</taxon>
        <taxon>Pseudorhizobium</taxon>
    </lineage>
</organism>
<gene>
    <name evidence="1" type="ORF">NT26_3229</name>
</gene>
<keyword evidence="2" id="KW-1185">Reference proteome</keyword>
<dbReference type="Proteomes" id="UP000010792">
    <property type="component" value="Chromosome"/>
</dbReference>
<dbReference type="STRING" id="1125847.NT26_3229"/>
<evidence type="ECO:0000313" key="2">
    <source>
        <dbReference type="Proteomes" id="UP000010792"/>
    </source>
</evidence>